<dbReference type="PANTHER" id="PTHR24136">
    <property type="entry name" value="SOWAH (DROSOPHILA) HOMOLOG"/>
    <property type="match status" value="1"/>
</dbReference>
<dbReference type="Gene3D" id="2.130.10.10">
    <property type="entry name" value="YVTN repeat-like/Quinoprotein amine dehydrogenase"/>
    <property type="match status" value="2"/>
</dbReference>
<dbReference type="InterPro" id="IPR015943">
    <property type="entry name" value="WD40/YVTN_repeat-like_dom_sf"/>
</dbReference>
<dbReference type="SMART" id="SM00248">
    <property type="entry name" value="ANK"/>
    <property type="match status" value="4"/>
</dbReference>
<proteinExistence type="inferred from homology"/>
<dbReference type="Proteomes" id="UP000824469">
    <property type="component" value="Unassembled WGS sequence"/>
</dbReference>
<reference evidence="5 6" key="1">
    <citation type="journal article" date="2021" name="Nat. Plants">
        <title>The Taxus genome provides insights into paclitaxel biosynthesis.</title>
        <authorList>
            <person name="Xiong X."/>
            <person name="Gou J."/>
            <person name="Liao Q."/>
            <person name="Li Y."/>
            <person name="Zhou Q."/>
            <person name="Bi G."/>
            <person name="Li C."/>
            <person name="Du R."/>
            <person name="Wang X."/>
            <person name="Sun T."/>
            <person name="Guo L."/>
            <person name="Liang H."/>
            <person name="Lu P."/>
            <person name="Wu Y."/>
            <person name="Zhang Z."/>
            <person name="Ro D.K."/>
            <person name="Shang Y."/>
            <person name="Huang S."/>
            <person name="Yan J."/>
        </authorList>
    </citation>
    <scope>NUCLEOTIDE SEQUENCE [LARGE SCALE GENOMIC DNA]</scope>
    <source>
        <strain evidence="5">Ta-2019</strain>
    </source>
</reference>
<dbReference type="SUPFAM" id="SSF50978">
    <property type="entry name" value="WD40 repeat-like"/>
    <property type="match status" value="1"/>
</dbReference>
<protein>
    <submittedName>
        <fullName evidence="5">Uncharacterized protein</fullName>
    </submittedName>
</protein>
<sequence length="328" mass="35319">MAVPQRRNGFTEDEVEIEWEYDDEGEGAEEGWIDLADDVRALMHAAELGDLNALRLALDNLNGSIDQSAEDGDTALHLACLYGHMPCVQLLLERGASLDSKDEDGAIPLHDACAGGFVDIVQALLDSAENKDDIKRLLDTADIDGDTPLHHAARGTHLKAVQLLLGAGASPNLANVLGKVDKSAKIWEINYTGNGTVKRTLTFGSQGGPDDMLVGCLWLNDYLITVSLGGMISLLSASDPDKPPKPISGHIKSITAITFSLHGGQSEVYSSSYDGVIVRWILGTGYVGRVERNDSTQIKCLTTVEGELVYYNGEHIPARMEAEGVFPF</sequence>
<evidence type="ECO:0000313" key="6">
    <source>
        <dbReference type="Proteomes" id="UP000824469"/>
    </source>
</evidence>
<accession>A0AA38FQP3</accession>
<feature type="repeat" description="ANK" evidence="4">
    <location>
        <begin position="104"/>
        <end position="136"/>
    </location>
</feature>
<dbReference type="PRINTS" id="PR01415">
    <property type="entry name" value="ANKYRIN"/>
</dbReference>
<organism evidence="5 6">
    <name type="scientific">Taxus chinensis</name>
    <name type="common">Chinese yew</name>
    <name type="synonym">Taxus wallichiana var. chinensis</name>
    <dbReference type="NCBI Taxonomy" id="29808"/>
    <lineage>
        <taxon>Eukaryota</taxon>
        <taxon>Viridiplantae</taxon>
        <taxon>Streptophyta</taxon>
        <taxon>Embryophyta</taxon>
        <taxon>Tracheophyta</taxon>
        <taxon>Spermatophyta</taxon>
        <taxon>Pinopsida</taxon>
        <taxon>Pinidae</taxon>
        <taxon>Conifers II</taxon>
        <taxon>Cupressales</taxon>
        <taxon>Taxaceae</taxon>
        <taxon>Taxus</taxon>
    </lineage>
</organism>
<dbReference type="FunFam" id="1.25.40.20:FF:000316">
    <property type="entry name" value="BRCA1-associated RING domain protein 1"/>
    <property type="match status" value="1"/>
</dbReference>
<dbReference type="SUPFAM" id="SSF48403">
    <property type="entry name" value="Ankyrin repeat"/>
    <property type="match status" value="1"/>
</dbReference>
<evidence type="ECO:0000256" key="1">
    <source>
        <dbReference type="ARBA" id="ARBA00005949"/>
    </source>
</evidence>
<dbReference type="PROSITE" id="PS50297">
    <property type="entry name" value="ANK_REP_REGION"/>
    <property type="match status" value="2"/>
</dbReference>
<name>A0AA38FQP3_TAXCH</name>
<evidence type="ECO:0000256" key="4">
    <source>
        <dbReference type="PROSITE-ProRule" id="PRU00023"/>
    </source>
</evidence>
<dbReference type="GO" id="GO:0016567">
    <property type="term" value="P:protein ubiquitination"/>
    <property type="evidence" value="ECO:0007669"/>
    <property type="project" value="TreeGrafter"/>
</dbReference>
<dbReference type="Gene3D" id="1.25.40.20">
    <property type="entry name" value="Ankyrin repeat-containing domain"/>
    <property type="match status" value="2"/>
</dbReference>
<evidence type="ECO:0000256" key="2">
    <source>
        <dbReference type="ARBA" id="ARBA00022737"/>
    </source>
</evidence>
<dbReference type="PANTHER" id="PTHR24136:SF15">
    <property type="entry name" value="ANK_REP_REGION DOMAIN-CONTAINING PROTEIN"/>
    <property type="match status" value="1"/>
</dbReference>
<feature type="repeat" description="ANK" evidence="4">
    <location>
        <begin position="144"/>
        <end position="176"/>
    </location>
</feature>
<keyword evidence="3 4" id="KW-0040">ANK repeat</keyword>
<dbReference type="EMBL" id="JAHRHJ020000007">
    <property type="protein sequence ID" value="KAH9308425.1"/>
    <property type="molecule type" value="Genomic_DNA"/>
</dbReference>
<keyword evidence="6" id="KW-1185">Reference proteome</keyword>
<dbReference type="AlphaFoldDB" id="A0AA38FQP3"/>
<dbReference type="Pfam" id="PF12796">
    <property type="entry name" value="Ank_2"/>
    <property type="match status" value="1"/>
</dbReference>
<feature type="repeat" description="ANK" evidence="4">
    <location>
        <begin position="71"/>
        <end position="103"/>
    </location>
</feature>
<dbReference type="InterPro" id="IPR002110">
    <property type="entry name" value="Ankyrin_rpt"/>
</dbReference>
<dbReference type="InterPro" id="IPR036770">
    <property type="entry name" value="Ankyrin_rpt-contain_sf"/>
</dbReference>
<evidence type="ECO:0000256" key="3">
    <source>
        <dbReference type="ARBA" id="ARBA00023043"/>
    </source>
</evidence>
<comment type="caution">
    <text evidence="5">The sequence shown here is derived from an EMBL/GenBank/DDBJ whole genome shotgun (WGS) entry which is preliminary data.</text>
</comment>
<gene>
    <name evidence="5" type="ORF">KI387_036336</name>
</gene>
<keyword evidence="2" id="KW-0677">Repeat</keyword>
<dbReference type="Pfam" id="PF00023">
    <property type="entry name" value="Ank"/>
    <property type="match status" value="1"/>
</dbReference>
<dbReference type="PROSITE" id="PS50088">
    <property type="entry name" value="ANK_REPEAT"/>
    <property type="match status" value="3"/>
</dbReference>
<comment type="similarity">
    <text evidence="1">Belongs to the ankyrin SOCS box (ASB) family.</text>
</comment>
<evidence type="ECO:0000313" key="5">
    <source>
        <dbReference type="EMBL" id="KAH9308425.1"/>
    </source>
</evidence>
<dbReference type="InterPro" id="IPR036322">
    <property type="entry name" value="WD40_repeat_dom_sf"/>
</dbReference>
<dbReference type="InterPro" id="IPR051573">
    <property type="entry name" value="Ankyrin-SOCS_box_domain"/>
</dbReference>
<dbReference type="GO" id="GO:0045732">
    <property type="term" value="P:positive regulation of protein catabolic process"/>
    <property type="evidence" value="ECO:0007669"/>
    <property type="project" value="TreeGrafter"/>
</dbReference>